<dbReference type="EMBL" id="QXFZ01000343">
    <property type="protein sequence ID" value="KAE9120156.1"/>
    <property type="molecule type" value="Genomic_DNA"/>
</dbReference>
<evidence type="ECO:0000313" key="9">
    <source>
        <dbReference type="Proteomes" id="UP000429523"/>
    </source>
</evidence>
<dbReference type="EMBL" id="QXFY01000319">
    <property type="protein sequence ID" value="KAE9348099.1"/>
    <property type="molecule type" value="Genomic_DNA"/>
</dbReference>
<evidence type="ECO:0000313" key="16">
    <source>
        <dbReference type="Proteomes" id="UP000486351"/>
    </source>
</evidence>
<evidence type="ECO:0000313" key="1">
    <source>
        <dbReference type="EMBL" id="KAE8941398.1"/>
    </source>
</evidence>
<dbReference type="EMBL" id="QXGB01000534">
    <property type="protein sequence ID" value="KAE9211526.1"/>
    <property type="molecule type" value="Genomic_DNA"/>
</dbReference>
<evidence type="ECO:0000313" key="5">
    <source>
        <dbReference type="EMBL" id="KAE9211526.1"/>
    </source>
</evidence>
<dbReference type="EMBL" id="QXGA01000463">
    <property type="protein sequence ID" value="KAE9145564.1"/>
    <property type="molecule type" value="Genomic_DNA"/>
</dbReference>
<evidence type="ECO:0000313" key="6">
    <source>
        <dbReference type="EMBL" id="KAE9241589.1"/>
    </source>
</evidence>
<dbReference type="Proteomes" id="UP000440367">
    <property type="component" value="Unassembled WGS sequence"/>
</dbReference>
<evidence type="ECO:0000313" key="7">
    <source>
        <dbReference type="EMBL" id="KAE9305133.1"/>
    </source>
</evidence>
<evidence type="ECO:0000313" key="11">
    <source>
        <dbReference type="Proteomes" id="UP000437068"/>
    </source>
</evidence>
<evidence type="ECO:0000313" key="2">
    <source>
        <dbReference type="EMBL" id="KAE9018915.1"/>
    </source>
</evidence>
<dbReference type="Pfam" id="PF14223">
    <property type="entry name" value="Retrotran_gag_2"/>
    <property type="match status" value="1"/>
</dbReference>
<reference evidence="9 10" key="1">
    <citation type="submission" date="2018-08" db="EMBL/GenBank/DDBJ databases">
        <title>Genomic investigation of the strawberry pathogen Phytophthora fragariae indicates pathogenicity is determined by transcriptional variation in three key races.</title>
        <authorList>
            <person name="Adams T.M."/>
            <person name="Armitage A.D."/>
            <person name="Sobczyk M.K."/>
            <person name="Bates H.J."/>
            <person name="Dunwell J.M."/>
            <person name="Nellist C.F."/>
            <person name="Harrison R.J."/>
        </authorList>
    </citation>
    <scope>NUCLEOTIDE SEQUENCE [LARGE SCALE GENOMIC DNA]</scope>
    <source>
        <strain evidence="7 11">A4</strain>
        <strain evidence="6 12">BC-1</strain>
        <strain evidence="5 10">NOV-27</strain>
        <strain evidence="4 13">NOV-5</strain>
        <strain evidence="3 14">NOV-71</strain>
        <strain evidence="8 16">NOV-77</strain>
        <strain evidence="1 9">NOV-9</strain>
        <strain evidence="2 15">SCRP245</strain>
    </source>
</reference>
<evidence type="ECO:0000313" key="3">
    <source>
        <dbReference type="EMBL" id="KAE9120156.1"/>
    </source>
</evidence>
<dbReference type="Proteomes" id="UP000460718">
    <property type="component" value="Unassembled WGS sequence"/>
</dbReference>
<dbReference type="OrthoDB" id="161864at2759"/>
<dbReference type="Proteomes" id="UP000433483">
    <property type="component" value="Unassembled WGS sequence"/>
</dbReference>
<name>A0A6A3FHV3_9STRA</name>
<dbReference type="Proteomes" id="UP000429523">
    <property type="component" value="Unassembled WGS sequence"/>
</dbReference>
<dbReference type="EMBL" id="QXFW01000249">
    <property type="protein sequence ID" value="KAE9018915.1"/>
    <property type="molecule type" value="Genomic_DNA"/>
</dbReference>
<accession>A0A6A3FHV3</accession>
<dbReference type="Proteomes" id="UP000441208">
    <property type="component" value="Unassembled WGS sequence"/>
</dbReference>
<comment type="caution">
    <text evidence="1">The sequence shown here is derived from an EMBL/GenBank/DDBJ whole genome shotgun (WGS) entry which is preliminary data.</text>
</comment>
<dbReference type="EMBL" id="QXGD01000373">
    <property type="protein sequence ID" value="KAE9241589.1"/>
    <property type="molecule type" value="Genomic_DNA"/>
</dbReference>
<dbReference type="Proteomes" id="UP000437068">
    <property type="component" value="Unassembled WGS sequence"/>
</dbReference>
<sequence>MRMTLARKGLLTHVQLVKDPSEMTEAWLLNDMKALGLINQCMAVEHHTKIPLATSAIMA</sequence>
<keyword evidence="10" id="KW-1185">Reference proteome</keyword>
<evidence type="ECO:0000313" key="14">
    <source>
        <dbReference type="Proteomes" id="UP000441208"/>
    </source>
</evidence>
<evidence type="ECO:0000313" key="12">
    <source>
        <dbReference type="Proteomes" id="UP000440367"/>
    </source>
</evidence>
<dbReference type="Proteomes" id="UP000440732">
    <property type="component" value="Unassembled WGS sequence"/>
</dbReference>
<dbReference type="AlphaFoldDB" id="A0A6A3FHV3"/>
<evidence type="ECO:0000313" key="4">
    <source>
        <dbReference type="EMBL" id="KAE9145564.1"/>
    </source>
</evidence>
<evidence type="ECO:0000313" key="10">
    <source>
        <dbReference type="Proteomes" id="UP000433483"/>
    </source>
</evidence>
<dbReference type="Proteomes" id="UP000486351">
    <property type="component" value="Unassembled WGS sequence"/>
</dbReference>
<evidence type="ECO:0000313" key="15">
    <source>
        <dbReference type="Proteomes" id="UP000460718"/>
    </source>
</evidence>
<gene>
    <name evidence="7" type="ORF">PF001_g12734</name>
    <name evidence="6" type="ORF">PF002_g9190</name>
    <name evidence="5" type="ORF">PF005_g10965</name>
    <name evidence="4" type="ORF">PF006_g9596</name>
    <name evidence="3" type="ORF">PF007_g8275</name>
    <name evidence="8" type="ORF">PF008_g7509</name>
    <name evidence="1" type="ORF">PF009_g8817</name>
    <name evidence="2" type="ORF">PF011_g6050</name>
</gene>
<dbReference type="EMBL" id="QXGE01000720">
    <property type="protein sequence ID" value="KAE9305133.1"/>
    <property type="molecule type" value="Genomic_DNA"/>
</dbReference>
<evidence type="ECO:0000313" key="8">
    <source>
        <dbReference type="EMBL" id="KAE9348099.1"/>
    </source>
</evidence>
<protein>
    <submittedName>
        <fullName evidence="1">Uncharacterized protein</fullName>
    </submittedName>
</protein>
<organism evidence="1 9">
    <name type="scientific">Phytophthora fragariae</name>
    <dbReference type="NCBI Taxonomy" id="53985"/>
    <lineage>
        <taxon>Eukaryota</taxon>
        <taxon>Sar</taxon>
        <taxon>Stramenopiles</taxon>
        <taxon>Oomycota</taxon>
        <taxon>Peronosporomycetes</taxon>
        <taxon>Peronosporales</taxon>
        <taxon>Peronosporaceae</taxon>
        <taxon>Phytophthora</taxon>
    </lineage>
</organism>
<dbReference type="EMBL" id="QXGF01000363">
    <property type="protein sequence ID" value="KAE8941398.1"/>
    <property type="molecule type" value="Genomic_DNA"/>
</dbReference>
<proteinExistence type="predicted"/>
<evidence type="ECO:0000313" key="13">
    <source>
        <dbReference type="Proteomes" id="UP000440732"/>
    </source>
</evidence>